<dbReference type="GO" id="GO:0015562">
    <property type="term" value="F:efflux transmembrane transporter activity"/>
    <property type="evidence" value="ECO:0007669"/>
    <property type="project" value="TreeGrafter"/>
</dbReference>
<dbReference type="PANTHER" id="PTHR30469:SF33">
    <property type="entry name" value="SLR1207 PROTEIN"/>
    <property type="match status" value="1"/>
</dbReference>
<dbReference type="EMBL" id="FOBH01000001">
    <property type="protein sequence ID" value="SEK29420.1"/>
    <property type="molecule type" value="Genomic_DNA"/>
</dbReference>
<dbReference type="Proteomes" id="UP000198620">
    <property type="component" value="Unassembled WGS sequence"/>
</dbReference>
<dbReference type="RefSeq" id="WP_090825719.1">
    <property type="nucleotide sequence ID" value="NZ_FOBH01000001.1"/>
</dbReference>
<protein>
    <submittedName>
        <fullName evidence="5">HlyD family secretion protein</fullName>
    </submittedName>
</protein>
<evidence type="ECO:0000256" key="1">
    <source>
        <dbReference type="ARBA" id="ARBA00009477"/>
    </source>
</evidence>
<evidence type="ECO:0000313" key="6">
    <source>
        <dbReference type="Proteomes" id="UP000198620"/>
    </source>
</evidence>
<proteinExistence type="inferred from homology"/>
<accession>A0A1H7FZ12</accession>
<keyword evidence="2" id="KW-0472">Membrane</keyword>
<dbReference type="PANTHER" id="PTHR30469">
    <property type="entry name" value="MULTIDRUG RESISTANCE PROTEIN MDTA"/>
    <property type="match status" value="1"/>
</dbReference>
<dbReference type="InterPro" id="IPR058792">
    <property type="entry name" value="Beta-barrel_RND_2"/>
</dbReference>
<dbReference type="Gene3D" id="1.10.287.470">
    <property type="entry name" value="Helix hairpin bin"/>
    <property type="match status" value="1"/>
</dbReference>
<dbReference type="NCBIfam" id="TIGR01730">
    <property type="entry name" value="RND_mfp"/>
    <property type="match status" value="1"/>
</dbReference>
<gene>
    <name evidence="5" type="ORF">SAMN05216387_10184</name>
</gene>
<organism evidence="5 6">
    <name type="scientific">Nitrosovibrio tenuis</name>
    <dbReference type="NCBI Taxonomy" id="1233"/>
    <lineage>
        <taxon>Bacteria</taxon>
        <taxon>Pseudomonadati</taxon>
        <taxon>Pseudomonadota</taxon>
        <taxon>Betaproteobacteria</taxon>
        <taxon>Nitrosomonadales</taxon>
        <taxon>Nitrosomonadaceae</taxon>
        <taxon>Nitrosovibrio</taxon>
    </lineage>
</organism>
<evidence type="ECO:0000259" key="4">
    <source>
        <dbReference type="Pfam" id="PF25954"/>
    </source>
</evidence>
<dbReference type="FunFam" id="2.40.30.170:FF:000010">
    <property type="entry name" value="Efflux RND transporter periplasmic adaptor subunit"/>
    <property type="match status" value="1"/>
</dbReference>
<feature type="domain" description="CusB-like beta-barrel" evidence="4">
    <location>
        <begin position="215"/>
        <end position="288"/>
    </location>
</feature>
<evidence type="ECO:0000313" key="5">
    <source>
        <dbReference type="EMBL" id="SEK29420.1"/>
    </source>
</evidence>
<comment type="similarity">
    <text evidence="1">Belongs to the membrane fusion protein (MFP) (TC 8.A.1) family.</text>
</comment>
<dbReference type="GO" id="GO:1990281">
    <property type="term" value="C:efflux pump complex"/>
    <property type="evidence" value="ECO:0007669"/>
    <property type="project" value="TreeGrafter"/>
</dbReference>
<dbReference type="InterPro" id="IPR006143">
    <property type="entry name" value="RND_pump_MFP"/>
</dbReference>
<dbReference type="Gene3D" id="2.40.50.100">
    <property type="match status" value="1"/>
</dbReference>
<dbReference type="OrthoDB" id="9784484at2"/>
<dbReference type="Pfam" id="PF25917">
    <property type="entry name" value="BSH_RND"/>
    <property type="match status" value="1"/>
</dbReference>
<dbReference type="InterPro" id="IPR058625">
    <property type="entry name" value="MdtA-like_BSH"/>
</dbReference>
<keyword evidence="2" id="KW-1133">Transmembrane helix</keyword>
<dbReference type="Gene3D" id="2.40.30.170">
    <property type="match status" value="1"/>
</dbReference>
<keyword evidence="6" id="KW-1185">Reference proteome</keyword>
<feature type="transmembrane region" description="Helical" evidence="2">
    <location>
        <begin position="9"/>
        <end position="27"/>
    </location>
</feature>
<evidence type="ECO:0000259" key="3">
    <source>
        <dbReference type="Pfam" id="PF25917"/>
    </source>
</evidence>
<keyword evidence="2" id="KW-0812">Transmembrane</keyword>
<dbReference type="Pfam" id="PF25954">
    <property type="entry name" value="Beta-barrel_RND_2"/>
    <property type="match status" value="1"/>
</dbReference>
<feature type="domain" description="Multidrug resistance protein MdtA-like barrel-sandwich hybrid" evidence="3">
    <location>
        <begin position="64"/>
        <end position="201"/>
    </location>
</feature>
<dbReference type="SUPFAM" id="SSF111369">
    <property type="entry name" value="HlyD-like secretion proteins"/>
    <property type="match status" value="1"/>
</dbReference>
<name>A0A1H7FZ12_9PROT</name>
<dbReference type="STRING" id="1233.SAMN05216387_10184"/>
<sequence length="384" mass="42128">MTVIPTRRVLIILLTLLMAGGVGLWYWTARSESRHERYKTQPIDRGDIVQNISANGTLNPVVLVNVGTQVSGTVYKLFADFNDRVKEGQILVELDPSLFQAQLHQSEASVLNAQVALTVAQNKMARNVALKEQGFISPDALDVIVQQLEAARAQLAVNRAQLARDRTSLNYTIIRSPISGVVIARNVDIGQTVAASFQTPTLFQIAKDLRQMQIDTSVAEADIGHLHLGQTVNFTVDAFQDREFTGTVEQVRLNPTIQQNVVSYNVIVAVSNDDGVLLPGMTANVRFTVNQKKAVLRVPNAALRYKPSGDDADAAMPSAKPPGKHVLYRLEDGKPIAISIKTAVSDNNYTEVLEGDIKEGDKVIVREVGEKGEKSGSKLRFRMF</sequence>
<evidence type="ECO:0000256" key="2">
    <source>
        <dbReference type="SAM" id="Phobius"/>
    </source>
</evidence>
<dbReference type="AlphaFoldDB" id="A0A1H7FZ12"/>
<reference evidence="5 6" key="1">
    <citation type="submission" date="2016-10" db="EMBL/GenBank/DDBJ databases">
        <authorList>
            <person name="de Groot N.N."/>
        </authorList>
    </citation>
    <scope>NUCLEOTIDE SEQUENCE [LARGE SCALE GENOMIC DNA]</scope>
    <source>
        <strain evidence="5 6">Nv1</strain>
    </source>
</reference>